<dbReference type="OrthoDB" id="10058185at2759"/>
<evidence type="ECO:0000256" key="1">
    <source>
        <dbReference type="SAM" id="MobiDB-lite"/>
    </source>
</evidence>
<dbReference type="STRING" id="870435.A0A0C3IKQ7"/>
<dbReference type="Gene3D" id="3.40.50.720">
    <property type="entry name" value="NAD(P)-binding Rossmann-like Domain"/>
    <property type="match status" value="1"/>
</dbReference>
<dbReference type="AlphaFoldDB" id="A0A0C3IKQ7"/>
<reference evidence="3 4" key="1">
    <citation type="submission" date="2014-04" db="EMBL/GenBank/DDBJ databases">
        <authorList>
            <consortium name="DOE Joint Genome Institute"/>
            <person name="Kuo A."/>
            <person name="Kohler A."/>
            <person name="Costa M.D."/>
            <person name="Nagy L.G."/>
            <person name="Floudas D."/>
            <person name="Copeland A."/>
            <person name="Barry K.W."/>
            <person name="Cichocki N."/>
            <person name="Veneault-Fourrey C."/>
            <person name="LaButti K."/>
            <person name="Lindquist E.A."/>
            <person name="Lipzen A."/>
            <person name="Lundell T."/>
            <person name="Morin E."/>
            <person name="Murat C."/>
            <person name="Sun H."/>
            <person name="Tunlid A."/>
            <person name="Henrissat B."/>
            <person name="Grigoriev I.V."/>
            <person name="Hibbett D.S."/>
            <person name="Martin F."/>
            <person name="Nordberg H.P."/>
            <person name="Cantor M.N."/>
            <person name="Hua S.X."/>
        </authorList>
    </citation>
    <scope>NUCLEOTIDE SEQUENCE [LARGE SCALE GENOMIC DNA]</scope>
    <source>
        <strain evidence="3 4">Marx 270</strain>
    </source>
</reference>
<name>A0A0C3IKQ7_PISTI</name>
<dbReference type="SUPFAM" id="SSF51735">
    <property type="entry name" value="NAD(P)-binding Rossmann-fold domains"/>
    <property type="match status" value="1"/>
</dbReference>
<evidence type="ECO:0000313" key="3">
    <source>
        <dbReference type="EMBL" id="KIN97547.1"/>
    </source>
</evidence>
<dbReference type="InterPro" id="IPR036291">
    <property type="entry name" value="NAD(P)-bd_dom_sf"/>
</dbReference>
<dbReference type="Pfam" id="PF01073">
    <property type="entry name" value="3Beta_HSD"/>
    <property type="match status" value="1"/>
</dbReference>
<feature type="domain" description="3-beta hydroxysteroid dehydrogenase/isomerase" evidence="2">
    <location>
        <begin position="387"/>
        <end position="431"/>
    </location>
</feature>
<sequence length="598" mass="68277">MTTTLLSTDKQLYEIGSAVRWDWGTRSADTEPYGSKVHFDFETLYLHLRYSRENSYTRRHPSYIQATVIQGATMIYEERQTRSSRLELQQRSLKIRDPTDMGTERDSLSFYFSRATFYSQIGYSRIDDNFKETTYQPMERQVRRLQNATRNKFEATLWNCMQDLIRIAVQQRDSKLRLDIRCVRHIETTPKGLEGPGFSLFFQALYLQLPHIRIDDDVEEGMRLYTALQRISKSQQDTRHAESSETMPAGLDGPKFSFFFEASYLRLRCFRGYIFLQDIDRTSNFEMPAVRRSRSRQPATASLQEEDTYLTADRSKFIGRRTIEQLARGDTVPVLDIVQRHHGHVSLYSGDTTDERDVEARETPLSTSGVMSKAPEPSSKQPSQPVSKPFDAYNNSKAQGEKIVLEANGKDGLLTVALRPAGVFGPRGRQIGGSGSLFDCTYDGNIARMILLAGDELVPPPSYSSTTLSEPRLDPEGATAKLNESLHRALPPICVTTEYHCLTRTLSPYVTPTPNTESILSAFNTPFDPHEVECLTVRSRVEGQAFFITDREAFYLWDLTGAHDEHEQRLSSLELQSTYERLGEGTRVQRMVEWFAAN</sequence>
<feature type="region of interest" description="Disordered" evidence="1">
    <location>
        <begin position="346"/>
        <end position="393"/>
    </location>
</feature>
<dbReference type="EMBL" id="KN832027">
    <property type="protein sequence ID" value="KIN97547.1"/>
    <property type="molecule type" value="Genomic_DNA"/>
</dbReference>
<gene>
    <name evidence="3" type="ORF">M404DRAFT_32166</name>
</gene>
<dbReference type="GO" id="GO:0006694">
    <property type="term" value="P:steroid biosynthetic process"/>
    <property type="evidence" value="ECO:0007669"/>
    <property type="project" value="InterPro"/>
</dbReference>
<feature type="compositionally biased region" description="Low complexity" evidence="1">
    <location>
        <begin position="372"/>
        <end position="389"/>
    </location>
</feature>
<dbReference type="InterPro" id="IPR002225">
    <property type="entry name" value="3Beta_OHSteriod_DH/Estase"/>
</dbReference>
<reference evidence="4" key="2">
    <citation type="submission" date="2015-01" db="EMBL/GenBank/DDBJ databases">
        <title>Evolutionary Origins and Diversification of the Mycorrhizal Mutualists.</title>
        <authorList>
            <consortium name="DOE Joint Genome Institute"/>
            <consortium name="Mycorrhizal Genomics Consortium"/>
            <person name="Kohler A."/>
            <person name="Kuo A."/>
            <person name="Nagy L.G."/>
            <person name="Floudas D."/>
            <person name="Copeland A."/>
            <person name="Barry K.W."/>
            <person name="Cichocki N."/>
            <person name="Veneault-Fourrey C."/>
            <person name="LaButti K."/>
            <person name="Lindquist E.A."/>
            <person name="Lipzen A."/>
            <person name="Lundell T."/>
            <person name="Morin E."/>
            <person name="Murat C."/>
            <person name="Riley R."/>
            <person name="Ohm R."/>
            <person name="Sun H."/>
            <person name="Tunlid A."/>
            <person name="Henrissat B."/>
            <person name="Grigoriev I.V."/>
            <person name="Hibbett D.S."/>
            <person name="Martin F."/>
        </authorList>
    </citation>
    <scope>NUCLEOTIDE SEQUENCE [LARGE SCALE GENOMIC DNA]</scope>
    <source>
        <strain evidence="4">Marx 270</strain>
    </source>
</reference>
<dbReference type="Proteomes" id="UP000054217">
    <property type="component" value="Unassembled WGS sequence"/>
</dbReference>
<evidence type="ECO:0000259" key="2">
    <source>
        <dbReference type="Pfam" id="PF01073"/>
    </source>
</evidence>
<organism evidence="3 4">
    <name type="scientific">Pisolithus tinctorius Marx 270</name>
    <dbReference type="NCBI Taxonomy" id="870435"/>
    <lineage>
        <taxon>Eukaryota</taxon>
        <taxon>Fungi</taxon>
        <taxon>Dikarya</taxon>
        <taxon>Basidiomycota</taxon>
        <taxon>Agaricomycotina</taxon>
        <taxon>Agaricomycetes</taxon>
        <taxon>Agaricomycetidae</taxon>
        <taxon>Boletales</taxon>
        <taxon>Sclerodermatineae</taxon>
        <taxon>Pisolithaceae</taxon>
        <taxon>Pisolithus</taxon>
    </lineage>
</organism>
<accession>A0A0C3IKQ7</accession>
<dbReference type="HOGENOM" id="CLU_436865_0_0_1"/>
<dbReference type="InParanoid" id="A0A0C3IKQ7"/>
<evidence type="ECO:0000313" key="4">
    <source>
        <dbReference type="Proteomes" id="UP000054217"/>
    </source>
</evidence>
<proteinExistence type="predicted"/>
<feature type="compositionally biased region" description="Basic and acidic residues" evidence="1">
    <location>
        <begin position="353"/>
        <end position="362"/>
    </location>
</feature>
<keyword evidence="4" id="KW-1185">Reference proteome</keyword>
<protein>
    <recommendedName>
        <fullName evidence="2">3-beta hydroxysteroid dehydrogenase/isomerase domain-containing protein</fullName>
    </recommendedName>
</protein>
<dbReference type="GO" id="GO:0016616">
    <property type="term" value="F:oxidoreductase activity, acting on the CH-OH group of donors, NAD or NADP as acceptor"/>
    <property type="evidence" value="ECO:0007669"/>
    <property type="project" value="InterPro"/>
</dbReference>